<dbReference type="PANTHER" id="PTHR42935">
    <property type="entry name" value="SLR0930 PROTEIN"/>
    <property type="match status" value="1"/>
</dbReference>
<evidence type="ECO:0008006" key="3">
    <source>
        <dbReference type="Google" id="ProtNLM"/>
    </source>
</evidence>
<keyword evidence="2" id="KW-1185">Reference proteome</keyword>
<gene>
    <name evidence="1" type="ORF">GGQ98_002389</name>
</gene>
<dbReference type="Gene3D" id="3.40.50.300">
    <property type="entry name" value="P-loop containing nucleotide triphosphate hydrolases"/>
    <property type="match status" value="1"/>
</dbReference>
<evidence type="ECO:0000313" key="1">
    <source>
        <dbReference type="EMBL" id="MBB4632762.1"/>
    </source>
</evidence>
<organism evidence="1 2">
    <name type="scientific">Sphingosinicella soli</name>
    <dbReference type="NCBI Taxonomy" id="333708"/>
    <lineage>
        <taxon>Bacteria</taxon>
        <taxon>Pseudomonadati</taxon>
        <taxon>Pseudomonadota</taxon>
        <taxon>Alphaproteobacteria</taxon>
        <taxon>Sphingomonadales</taxon>
        <taxon>Sphingosinicellaceae</taxon>
        <taxon>Sphingosinicella</taxon>
    </lineage>
</organism>
<reference evidence="1 2" key="1">
    <citation type="submission" date="2020-08" db="EMBL/GenBank/DDBJ databases">
        <title>Genomic Encyclopedia of Type Strains, Phase IV (KMG-IV): sequencing the most valuable type-strain genomes for metagenomic binning, comparative biology and taxonomic classification.</title>
        <authorList>
            <person name="Goeker M."/>
        </authorList>
    </citation>
    <scope>NUCLEOTIDE SEQUENCE [LARGE SCALE GENOMIC DNA]</scope>
    <source>
        <strain evidence="1 2">DSM 17328</strain>
    </source>
</reference>
<protein>
    <recommendedName>
        <fullName evidence="3">ATPase</fullName>
    </recommendedName>
</protein>
<comment type="caution">
    <text evidence="1">The sequence shown here is derived from an EMBL/GenBank/DDBJ whole genome shotgun (WGS) entry which is preliminary data.</text>
</comment>
<proteinExistence type="predicted"/>
<dbReference type="PANTHER" id="PTHR42935:SF1">
    <property type="entry name" value="SLR0930 PROTEIN"/>
    <property type="match status" value="1"/>
</dbReference>
<dbReference type="AlphaFoldDB" id="A0A7W7B4H4"/>
<dbReference type="InterPro" id="IPR008533">
    <property type="entry name" value="DUF815"/>
</dbReference>
<evidence type="ECO:0000313" key="2">
    <source>
        <dbReference type="Proteomes" id="UP000566324"/>
    </source>
</evidence>
<dbReference type="RefSeq" id="WP_184069766.1">
    <property type="nucleotide sequence ID" value="NZ_JACHNZ010000027.1"/>
</dbReference>
<dbReference type="SUPFAM" id="SSF52540">
    <property type="entry name" value="P-loop containing nucleoside triphosphate hydrolases"/>
    <property type="match status" value="1"/>
</dbReference>
<dbReference type="EMBL" id="JACHNZ010000027">
    <property type="protein sequence ID" value="MBB4632762.1"/>
    <property type="molecule type" value="Genomic_DNA"/>
</dbReference>
<dbReference type="InterPro" id="IPR027417">
    <property type="entry name" value="P-loop_NTPase"/>
</dbReference>
<dbReference type="Pfam" id="PF05673">
    <property type="entry name" value="DUF815"/>
    <property type="match status" value="1"/>
</dbReference>
<accession>A0A7W7B4H4</accession>
<name>A0A7W7B4H4_9SPHN</name>
<dbReference type="Proteomes" id="UP000566324">
    <property type="component" value="Unassembled WGS sequence"/>
</dbReference>
<sequence length="280" mass="30869">MKTPESPEINLLARIADAMERLAPAATPLTAASDAPAFAWDHGALRPVSALRAQPLDRYVGIDAQRDALLRNTERLARRLPAHDILLWGSRGMGKSSLVKSAVAHLQAAGESIALVEIERDDIADVSLLLRRLSGLDRAFVLFCDDLSFDTDERQYRRLRSVLEGGIEARPDNCRFYVTSNRRHIVPREMRENELANSINARDVLDDRLALADRFGLSLGFHACDQTTYLAMVEAYGRAYGLSIDSHAAVTWATGRGSRSGRVAWQYVQEVAGAAGVRLS</sequence>